<sequence length="101" mass="11309">MLHFAQLNRSITPKGEKMNTGLSHTVNCGRHVNKIDEILRRIETATGLHFCRRQDGNCHPGEPAVAVGTCFLQFFNIPVDRYDDFVKKAEAVKTEVLANVA</sequence>
<dbReference type="AlphaFoldDB" id="A0A7X9HGH5"/>
<protein>
    <submittedName>
        <fullName evidence="1">Uncharacterized protein</fullName>
    </submittedName>
</protein>
<evidence type="ECO:0000313" key="1">
    <source>
        <dbReference type="EMBL" id="NMB69904.1"/>
    </source>
</evidence>
<dbReference type="EMBL" id="JAAZNL010000017">
    <property type="protein sequence ID" value="NMB69904.1"/>
    <property type="molecule type" value="Genomic_DNA"/>
</dbReference>
<reference evidence="1 2" key="1">
    <citation type="journal article" date="2020" name="Biotechnol. Biofuels">
        <title>New insights from the biogas microbiome by comprehensive genome-resolved metagenomics of nearly 1600 species originating from multiple anaerobic digesters.</title>
        <authorList>
            <person name="Campanaro S."/>
            <person name="Treu L."/>
            <person name="Rodriguez-R L.M."/>
            <person name="Kovalovszki A."/>
            <person name="Ziels R.M."/>
            <person name="Maus I."/>
            <person name="Zhu X."/>
            <person name="Kougias P.G."/>
            <person name="Basile A."/>
            <person name="Luo G."/>
            <person name="Schluter A."/>
            <person name="Konstantinidis K.T."/>
            <person name="Angelidaki I."/>
        </authorList>
    </citation>
    <scope>NUCLEOTIDE SEQUENCE [LARGE SCALE GENOMIC DNA]</scope>
    <source>
        <strain evidence="1">AS27yjCOA_165</strain>
    </source>
</reference>
<comment type="caution">
    <text evidence="1">The sequence shown here is derived from an EMBL/GenBank/DDBJ whole genome shotgun (WGS) entry which is preliminary data.</text>
</comment>
<gene>
    <name evidence="1" type="ORF">GYA27_01745</name>
</gene>
<evidence type="ECO:0000313" key="2">
    <source>
        <dbReference type="Proteomes" id="UP000526033"/>
    </source>
</evidence>
<dbReference type="Proteomes" id="UP000526033">
    <property type="component" value="Unassembled WGS sequence"/>
</dbReference>
<proteinExistence type="predicted"/>
<name>A0A7X9HGH5_UNCKA</name>
<organism evidence="1 2">
    <name type="scientific">candidate division WWE3 bacterium</name>
    <dbReference type="NCBI Taxonomy" id="2053526"/>
    <lineage>
        <taxon>Bacteria</taxon>
        <taxon>Katanobacteria</taxon>
    </lineage>
</organism>
<accession>A0A7X9HGH5</accession>